<dbReference type="Gene3D" id="3.30.980.10">
    <property type="entry name" value="Threonyl-trna Synthetase, Chain A, domain 2"/>
    <property type="match status" value="1"/>
</dbReference>
<evidence type="ECO:0000256" key="1">
    <source>
        <dbReference type="ARBA" id="ARBA00008226"/>
    </source>
</evidence>
<dbReference type="PANTHER" id="PTHR11451">
    <property type="entry name" value="THREONINE-TRNA LIGASE"/>
    <property type="match status" value="1"/>
</dbReference>
<evidence type="ECO:0000256" key="10">
    <source>
        <dbReference type="ARBA" id="ARBA00049515"/>
    </source>
</evidence>
<feature type="domain" description="Aminoacyl-transfer RNA synthetases class-II family profile" evidence="11">
    <location>
        <begin position="218"/>
        <end position="483"/>
    </location>
</feature>
<dbReference type="InterPro" id="IPR012947">
    <property type="entry name" value="tRNA_SAD"/>
</dbReference>
<dbReference type="InterPro" id="IPR045864">
    <property type="entry name" value="aa-tRNA-synth_II/BPL/LPL"/>
</dbReference>
<dbReference type="SUPFAM" id="SSF55681">
    <property type="entry name" value="Class II aaRS and biotin synthetases"/>
    <property type="match status" value="1"/>
</dbReference>
<dbReference type="InterPro" id="IPR018163">
    <property type="entry name" value="Thr/Ala-tRNA-synth_IIc_edit"/>
</dbReference>
<evidence type="ECO:0000256" key="6">
    <source>
        <dbReference type="ARBA" id="ARBA00022833"/>
    </source>
</evidence>
<dbReference type="InterPro" id="IPR002320">
    <property type="entry name" value="Thr-tRNA-ligase_IIa"/>
</dbReference>
<dbReference type="PRINTS" id="PR01047">
    <property type="entry name" value="TRNASYNTHTHR"/>
</dbReference>
<dbReference type="EMBL" id="UINC01001433">
    <property type="protein sequence ID" value="SUZ80596.1"/>
    <property type="molecule type" value="Genomic_DNA"/>
</dbReference>
<keyword evidence="6" id="KW-0862">Zinc</keyword>
<dbReference type="Gene3D" id="3.40.50.800">
    <property type="entry name" value="Anticodon-binding domain"/>
    <property type="match status" value="1"/>
</dbReference>
<dbReference type="GO" id="GO:0046872">
    <property type="term" value="F:metal ion binding"/>
    <property type="evidence" value="ECO:0007669"/>
    <property type="project" value="UniProtKB-KW"/>
</dbReference>
<sequence>MKHSDANSNLYKIRHSLAHVLAQAVLEIRPDAKLGFGPPIDSGFYYDFDLVEPLSPEDLPKLEKRMRHIIKTGQVFEREELEHPQMVQRLSKDNQSYKIEQAEDLSANNETLSLYRNGPFWDLCEGPHVETTRDIPKNCFTLDTLAGAYWKGSEKNNMMQRVYGLAFETGDELKIYQEKRRLAMERDHRKLNTKHHYFAISEEVGKGLPLWLPNGTVIREELEKLAKETEFLGGYKRVSTPHITREELFHTSGHLPYYEDSMFPPMEMDGERLFLKPMNCPHHHMIYKAEPRSYRDLPLRLAEYGTCYRYEQSGELAGLLRVRSMTMNDAHIYCTTEQAKAEFIKVMNLHTQYYKLFGLSDFWMRLSLAEENAGKFVDEPELWQKAEKLVTEAMDEVEIPYEAVRGEAAFYGPKIDFQVTNVVGREETASTNQLDLVMGKRFGLTYIASDNEEHTPIIIHRAPLGTHERFVAFLIEHYGGAFPTWLSPVQVRVIPVASAFNEYANSLNDSLYSSFVRTEIDDSHDSFSKKIRSAAITKIPNLLIVGEKEQADKTVTWQRYGSKERQTLAFDAFLPLLQEEILQRRDWRTAGQT</sequence>
<keyword evidence="7" id="KW-0067">ATP-binding</keyword>
<proteinExistence type="inferred from homology"/>
<keyword evidence="8" id="KW-0648">Protein biosynthesis</keyword>
<dbReference type="CDD" id="cd00860">
    <property type="entry name" value="ThrRS_anticodon"/>
    <property type="match status" value="1"/>
</dbReference>
<dbReference type="NCBIfam" id="TIGR00418">
    <property type="entry name" value="thrS"/>
    <property type="match status" value="1"/>
</dbReference>
<dbReference type="SUPFAM" id="SSF55186">
    <property type="entry name" value="ThrRS/AlaRS common domain"/>
    <property type="match status" value="1"/>
</dbReference>
<dbReference type="GO" id="GO:0005524">
    <property type="term" value="F:ATP binding"/>
    <property type="evidence" value="ECO:0007669"/>
    <property type="project" value="UniProtKB-KW"/>
</dbReference>
<protein>
    <recommendedName>
        <fullName evidence="2">threonine--tRNA ligase</fullName>
        <ecNumber evidence="2">6.1.1.3</ecNumber>
    </recommendedName>
</protein>
<evidence type="ECO:0000256" key="7">
    <source>
        <dbReference type="ARBA" id="ARBA00022840"/>
    </source>
</evidence>
<organism evidence="12">
    <name type="scientific">marine metagenome</name>
    <dbReference type="NCBI Taxonomy" id="408172"/>
    <lineage>
        <taxon>unclassified sequences</taxon>
        <taxon>metagenomes</taxon>
        <taxon>ecological metagenomes</taxon>
    </lineage>
</organism>
<keyword evidence="3" id="KW-0436">Ligase</keyword>
<dbReference type="Pfam" id="PF00587">
    <property type="entry name" value="tRNA-synt_2b"/>
    <property type="match status" value="1"/>
</dbReference>
<reference evidence="12" key="1">
    <citation type="submission" date="2018-05" db="EMBL/GenBank/DDBJ databases">
        <authorList>
            <person name="Lanie J.A."/>
            <person name="Ng W.-L."/>
            <person name="Kazmierczak K.M."/>
            <person name="Andrzejewski T.M."/>
            <person name="Davidsen T.M."/>
            <person name="Wayne K.J."/>
            <person name="Tettelin H."/>
            <person name="Glass J.I."/>
            <person name="Rusch D."/>
            <person name="Podicherti R."/>
            <person name="Tsui H.-C.T."/>
            <person name="Winkler M.E."/>
        </authorList>
    </citation>
    <scope>NUCLEOTIDE SEQUENCE</scope>
</reference>
<evidence type="ECO:0000256" key="3">
    <source>
        <dbReference type="ARBA" id="ARBA00022598"/>
    </source>
</evidence>
<evidence type="ECO:0000313" key="12">
    <source>
        <dbReference type="EMBL" id="SUZ80596.1"/>
    </source>
</evidence>
<dbReference type="InterPro" id="IPR036621">
    <property type="entry name" value="Anticodon-bd_dom_sf"/>
</dbReference>
<dbReference type="PANTHER" id="PTHR11451:SF56">
    <property type="entry name" value="THREONINE--TRNA LIGASE 1"/>
    <property type="match status" value="1"/>
</dbReference>
<keyword evidence="9" id="KW-0030">Aminoacyl-tRNA synthetase</keyword>
<dbReference type="InterPro" id="IPR006195">
    <property type="entry name" value="aa-tRNA-synth_II"/>
</dbReference>
<evidence type="ECO:0000256" key="5">
    <source>
        <dbReference type="ARBA" id="ARBA00022741"/>
    </source>
</evidence>
<keyword evidence="4" id="KW-0479">Metal-binding</keyword>
<dbReference type="CDD" id="cd00771">
    <property type="entry name" value="ThrRS_core"/>
    <property type="match status" value="1"/>
</dbReference>
<dbReference type="GO" id="GO:0005737">
    <property type="term" value="C:cytoplasm"/>
    <property type="evidence" value="ECO:0007669"/>
    <property type="project" value="InterPro"/>
</dbReference>
<dbReference type="Gene3D" id="3.30.930.10">
    <property type="entry name" value="Bira Bifunctional Protein, Domain 2"/>
    <property type="match status" value="1"/>
</dbReference>
<dbReference type="InterPro" id="IPR033728">
    <property type="entry name" value="ThrRS_core"/>
</dbReference>
<dbReference type="GO" id="GO:0006435">
    <property type="term" value="P:threonyl-tRNA aminoacylation"/>
    <property type="evidence" value="ECO:0007669"/>
    <property type="project" value="InterPro"/>
</dbReference>
<dbReference type="GO" id="GO:0004829">
    <property type="term" value="F:threonine-tRNA ligase activity"/>
    <property type="evidence" value="ECO:0007669"/>
    <property type="project" value="UniProtKB-EC"/>
</dbReference>
<keyword evidence="5" id="KW-0547">Nucleotide-binding</keyword>
<comment type="similarity">
    <text evidence="1">Belongs to the class-II aminoacyl-tRNA synthetase family.</text>
</comment>
<dbReference type="InterPro" id="IPR002314">
    <property type="entry name" value="aa-tRNA-synt_IIb"/>
</dbReference>
<dbReference type="InterPro" id="IPR047246">
    <property type="entry name" value="ThrRS_anticodon"/>
</dbReference>
<gene>
    <name evidence="12" type="ORF">METZ01_LOCUS33450</name>
</gene>
<comment type="catalytic activity">
    <reaction evidence="10">
        <text>tRNA(Thr) + L-threonine + ATP = L-threonyl-tRNA(Thr) + AMP + diphosphate + H(+)</text>
        <dbReference type="Rhea" id="RHEA:24624"/>
        <dbReference type="Rhea" id="RHEA-COMP:9670"/>
        <dbReference type="Rhea" id="RHEA-COMP:9704"/>
        <dbReference type="ChEBI" id="CHEBI:15378"/>
        <dbReference type="ChEBI" id="CHEBI:30616"/>
        <dbReference type="ChEBI" id="CHEBI:33019"/>
        <dbReference type="ChEBI" id="CHEBI:57926"/>
        <dbReference type="ChEBI" id="CHEBI:78442"/>
        <dbReference type="ChEBI" id="CHEBI:78534"/>
        <dbReference type="ChEBI" id="CHEBI:456215"/>
        <dbReference type="EC" id="6.1.1.3"/>
    </reaction>
</comment>
<dbReference type="SUPFAM" id="SSF52954">
    <property type="entry name" value="Class II aaRS ABD-related"/>
    <property type="match status" value="1"/>
</dbReference>
<evidence type="ECO:0000256" key="8">
    <source>
        <dbReference type="ARBA" id="ARBA00022917"/>
    </source>
</evidence>
<evidence type="ECO:0000256" key="9">
    <source>
        <dbReference type="ARBA" id="ARBA00023146"/>
    </source>
</evidence>
<dbReference type="InterPro" id="IPR004154">
    <property type="entry name" value="Anticodon-bd"/>
</dbReference>
<dbReference type="EC" id="6.1.1.3" evidence="2"/>
<evidence type="ECO:0000256" key="4">
    <source>
        <dbReference type="ARBA" id="ARBA00022723"/>
    </source>
</evidence>
<evidence type="ECO:0000259" key="11">
    <source>
        <dbReference type="PROSITE" id="PS50862"/>
    </source>
</evidence>
<dbReference type="AlphaFoldDB" id="A0A381QMJ9"/>
<dbReference type="FunFam" id="3.30.930.10:FF:000002">
    <property type="entry name" value="Threonine--tRNA ligase"/>
    <property type="match status" value="1"/>
</dbReference>
<dbReference type="Gene3D" id="3.30.54.20">
    <property type="match status" value="1"/>
</dbReference>
<dbReference type="Pfam" id="PF03129">
    <property type="entry name" value="HGTP_anticodon"/>
    <property type="match status" value="1"/>
</dbReference>
<name>A0A381QMJ9_9ZZZZ</name>
<evidence type="ECO:0000256" key="2">
    <source>
        <dbReference type="ARBA" id="ARBA00013163"/>
    </source>
</evidence>
<dbReference type="PROSITE" id="PS50862">
    <property type="entry name" value="AA_TRNA_LIGASE_II"/>
    <property type="match status" value="1"/>
</dbReference>
<dbReference type="HAMAP" id="MF_00184">
    <property type="entry name" value="Thr_tRNA_synth"/>
    <property type="match status" value="1"/>
</dbReference>
<dbReference type="SMART" id="SM00863">
    <property type="entry name" value="tRNA_SAD"/>
    <property type="match status" value="1"/>
</dbReference>
<accession>A0A381QMJ9</accession>
<dbReference type="Pfam" id="PF07973">
    <property type="entry name" value="tRNA_SAD"/>
    <property type="match status" value="1"/>
</dbReference>